<accession>A0AAD9KNM3</accession>
<reference evidence="1" key="1">
    <citation type="journal article" date="2023" name="Mol. Biol. Evol.">
        <title>Third-Generation Sequencing Reveals the Adaptive Role of the Epigenome in Three Deep-Sea Polychaetes.</title>
        <authorList>
            <person name="Perez M."/>
            <person name="Aroh O."/>
            <person name="Sun Y."/>
            <person name="Lan Y."/>
            <person name="Juniper S.K."/>
            <person name="Young C.R."/>
            <person name="Angers B."/>
            <person name="Qian P.Y."/>
        </authorList>
    </citation>
    <scope>NUCLEOTIDE SEQUENCE</scope>
    <source>
        <strain evidence="1">R07B-5</strain>
    </source>
</reference>
<proteinExistence type="predicted"/>
<protein>
    <submittedName>
        <fullName evidence="1">Uncharacterized protein</fullName>
    </submittedName>
</protein>
<evidence type="ECO:0000313" key="1">
    <source>
        <dbReference type="EMBL" id="KAK2174621.1"/>
    </source>
</evidence>
<dbReference type="AlphaFoldDB" id="A0AAD9KNM3"/>
<name>A0AAD9KNM3_RIDPI</name>
<sequence>MVLHIYEPLPVEARLNPYYRLAQAEGDEETEAGEESDDEARARLTGAAHEAAIDGRARRSRPVARLVVVLVQLITQTQVLQRKTVDEVSGQWRRCTGEHRRNSAKVTILMASSAWSSQRKTQQKGRACSSFVVGTESQQYTRVLFLGVEKNLFRTSPLDNALCSSPRGTWWPYYSTTPVSVCNRYIKTTLTTTSEFLRAIPPMLPSDKTCEPLDMKAQQTTVNGREMSGYRLRSLRGDLRSTTGRRLLRTVSMLSPLVIAAPGPACVGESRGRGDQLLNGHEIGGGSRPVCPCYTWSTFLALDDVLVIILFIRFRVAKRSRFIFAITLPLGSHTEKFRGCKTPTCF</sequence>
<organism evidence="1 2">
    <name type="scientific">Ridgeia piscesae</name>
    <name type="common">Tubeworm</name>
    <dbReference type="NCBI Taxonomy" id="27915"/>
    <lineage>
        <taxon>Eukaryota</taxon>
        <taxon>Metazoa</taxon>
        <taxon>Spiralia</taxon>
        <taxon>Lophotrochozoa</taxon>
        <taxon>Annelida</taxon>
        <taxon>Polychaeta</taxon>
        <taxon>Sedentaria</taxon>
        <taxon>Canalipalpata</taxon>
        <taxon>Sabellida</taxon>
        <taxon>Siboglinidae</taxon>
        <taxon>Ridgeia</taxon>
    </lineage>
</organism>
<gene>
    <name evidence="1" type="ORF">NP493_789g01003</name>
</gene>
<dbReference type="Proteomes" id="UP001209878">
    <property type="component" value="Unassembled WGS sequence"/>
</dbReference>
<keyword evidence="2" id="KW-1185">Reference proteome</keyword>
<evidence type="ECO:0000313" key="2">
    <source>
        <dbReference type="Proteomes" id="UP001209878"/>
    </source>
</evidence>
<dbReference type="EMBL" id="JAODUO010000788">
    <property type="protein sequence ID" value="KAK2174621.1"/>
    <property type="molecule type" value="Genomic_DNA"/>
</dbReference>
<comment type="caution">
    <text evidence="1">The sequence shown here is derived from an EMBL/GenBank/DDBJ whole genome shotgun (WGS) entry which is preliminary data.</text>
</comment>